<accession>A0A2H3JXT3</accession>
<dbReference type="InterPro" id="IPR035992">
    <property type="entry name" value="Ricin_B-like_lectins"/>
</dbReference>
<dbReference type="CDD" id="cd23422">
    <property type="entry name" value="beta-trefoil_Ricin_MPL_CNL"/>
    <property type="match status" value="1"/>
</dbReference>
<dbReference type="Gene3D" id="2.80.10.50">
    <property type="match status" value="1"/>
</dbReference>
<evidence type="ECO:0000256" key="1">
    <source>
        <dbReference type="SAM" id="MobiDB-lite"/>
    </source>
</evidence>
<reference evidence="3 4" key="1">
    <citation type="journal article" date="2012" name="Science">
        <title>The Paleozoic origin of enzymatic lignin decomposition reconstructed from 31 fungal genomes.</title>
        <authorList>
            <person name="Floudas D."/>
            <person name="Binder M."/>
            <person name="Riley R."/>
            <person name="Barry K."/>
            <person name="Blanchette R.A."/>
            <person name="Henrissat B."/>
            <person name="Martinez A.T."/>
            <person name="Otillar R."/>
            <person name="Spatafora J.W."/>
            <person name="Yadav J.S."/>
            <person name="Aerts A."/>
            <person name="Benoit I."/>
            <person name="Boyd A."/>
            <person name="Carlson A."/>
            <person name="Copeland A."/>
            <person name="Coutinho P.M."/>
            <person name="de Vries R.P."/>
            <person name="Ferreira P."/>
            <person name="Findley K."/>
            <person name="Foster B."/>
            <person name="Gaskell J."/>
            <person name="Glotzer D."/>
            <person name="Gorecki P."/>
            <person name="Heitman J."/>
            <person name="Hesse C."/>
            <person name="Hori C."/>
            <person name="Igarashi K."/>
            <person name="Jurgens J.A."/>
            <person name="Kallen N."/>
            <person name="Kersten P."/>
            <person name="Kohler A."/>
            <person name="Kuees U."/>
            <person name="Kumar T.K.A."/>
            <person name="Kuo A."/>
            <person name="LaButti K."/>
            <person name="Larrondo L.F."/>
            <person name="Lindquist E."/>
            <person name="Ling A."/>
            <person name="Lombard V."/>
            <person name="Lucas S."/>
            <person name="Lundell T."/>
            <person name="Martin R."/>
            <person name="McLaughlin D.J."/>
            <person name="Morgenstern I."/>
            <person name="Morin E."/>
            <person name="Murat C."/>
            <person name="Nagy L.G."/>
            <person name="Nolan M."/>
            <person name="Ohm R.A."/>
            <person name="Patyshakuliyeva A."/>
            <person name="Rokas A."/>
            <person name="Ruiz-Duenas F.J."/>
            <person name="Sabat G."/>
            <person name="Salamov A."/>
            <person name="Samejima M."/>
            <person name="Schmutz J."/>
            <person name="Slot J.C."/>
            <person name="St John F."/>
            <person name="Stenlid J."/>
            <person name="Sun H."/>
            <person name="Sun S."/>
            <person name="Syed K."/>
            <person name="Tsang A."/>
            <person name="Wiebenga A."/>
            <person name="Young D."/>
            <person name="Pisabarro A."/>
            <person name="Eastwood D.C."/>
            <person name="Martin F."/>
            <person name="Cullen D."/>
            <person name="Grigoriev I.V."/>
            <person name="Hibbett D.S."/>
        </authorList>
    </citation>
    <scope>NUCLEOTIDE SEQUENCE [LARGE SCALE GENOMIC DNA]</scope>
    <source>
        <strain evidence="3 4">MD-104</strain>
    </source>
</reference>
<feature type="region of interest" description="Disordered" evidence="1">
    <location>
        <begin position="151"/>
        <end position="173"/>
    </location>
</feature>
<evidence type="ECO:0000259" key="2">
    <source>
        <dbReference type="Pfam" id="PF14200"/>
    </source>
</evidence>
<sequence length="225" mass="25103">MYHPAVYPLAGRVFCLTNLRSGTALDLAYTGKPGDFRMEGHILHMEANQQWRFIESGKGYVIQSLSTAPNGPWYVTARTSTEGSEVIATPFPATWDIQLDKSTGAYRIFWPTTDLVLDLHDGRAEPGTRIHLITKKRDLMCQLWKLIPQESPHAQNMPPAGPIEHTSQSDSQPMVSETVLVSEDRDFVTTYRTRTTTTTVTTITKRARIWSDLSSSETDGGSTAE</sequence>
<keyword evidence="4" id="KW-1185">Reference proteome</keyword>
<dbReference type="Pfam" id="PF14200">
    <property type="entry name" value="RicinB_lectin_2"/>
    <property type="match status" value="1"/>
</dbReference>
<dbReference type="SUPFAM" id="SSF50370">
    <property type="entry name" value="Ricin B-like lectins"/>
    <property type="match status" value="1"/>
</dbReference>
<proteinExistence type="predicted"/>
<name>A0A2H3JXT3_WOLCO</name>
<dbReference type="OrthoDB" id="3228793at2759"/>
<protein>
    <submittedName>
        <fullName evidence="3">Carbohydrate-binding module family 13 protein</fullName>
    </submittedName>
</protein>
<dbReference type="Proteomes" id="UP000218811">
    <property type="component" value="Unassembled WGS sequence"/>
</dbReference>
<evidence type="ECO:0000313" key="4">
    <source>
        <dbReference type="Proteomes" id="UP000218811"/>
    </source>
</evidence>
<feature type="domain" description="Ricin B lectin" evidence="2">
    <location>
        <begin position="47"/>
        <end position="132"/>
    </location>
</feature>
<dbReference type="STRING" id="742152.A0A2H3JXT3"/>
<dbReference type="AlphaFoldDB" id="A0A2H3JXT3"/>
<dbReference type="EMBL" id="KB468168">
    <property type="protein sequence ID" value="PCH44793.1"/>
    <property type="molecule type" value="Genomic_DNA"/>
</dbReference>
<evidence type="ECO:0000313" key="3">
    <source>
        <dbReference type="EMBL" id="PCH44793.1"/>
    </source>
</evidence>
<dbReference type="InterPro" id="IPR000772">
    <property type="entry name" value="Ricin_B_lectin"/>
</dbReference>
<gene>
    <name evidence="3" type="ORF">WOLCODRAFT_139243</name>
</gene>
<organism evidence="3 4">
    <name type="scientific">Wolfiporia cocos (strain MD-104)</name>
    <name type="common">Brown rot fungus</name>
    <dbReference type="NCBI Taxonomy" id="742152"/>
    <lineage>
        <taxon>Eukaryota</taxon>
        <taxon>Fungi</taxon>
        <taxon>Dikarya</taxon>
        <taxon>Basidiomycota</taxon>
        <taxon>Agaricomycotina</taxon>
        <taxon>Agaricomycetes</taxon>
        <taxon>Polyporales</taxon>
        <taxon>Phaeolaceae</taxon>
        <taxon>Wolfiporia</taxon>
    </lineage>
</organism>